<dbReference type="Proteomes" id="UP000093748">
    <property type="component" value="Unassembled WGS sequence"/>
</dbReference>
<feature type="signal peptide" evidence="1">
    <location>
        <begin position="1"/>
        <end position="39"/>
    </location>
</feature>
<evidence type="ECO:0000313" key="3">
    <source>
        <dbReference type="Proteomes" id="UP000093748"/>
    </source>
</evidence>
<protein>
    <submittedName>
        <fullName evidence="2">Uncharacterized protein</fullName>
    </submittedName>
</protein>
<accession>A0A1A5JKN3</accession>
<gene>
    <name evidence="2" type="ORF">BAE39_09595</name>
</gene>
<dbReference type="EMBL" id="LZTJ01000001">
    <property type="protein sequence ID" value="OBP83682.1"/>
    <property type="molecule type" value="Genomic_DNA"/>
</dbReference>
<evidence type="ECO:0000313" key="2">
    <source>
        <dbReference type="EMBL" id="OBP83682.1"/>
    </source>
</evidence>
<evidence type="ECO:0000256" key="1">
    <source>
        <dbReference type="SAM" id="SignalP"/>
    </source>
</evidence>
<dbReference type="AlphaFoldDB" id="A0A1A5JKN3"/>
<sequence length="112" mass="12546">MNRIFRRNAPMLARRLSMRFASAVLATTLVAGFALPASAQVANPAINSNTLIQQNDLQALQSRIQRQQFQQQQQQYRDQDRVIVQQPPPVVPQVRSGCQTRIIGTTAVSTCR</sequence>
<comment type="caution">
    <text evidence="2">The sequence shown here is derived from an EMBL/GenBank/DDBJ whole genome shotgun (WGS) entry which is preliminary data.</text>
</comment>
<organism evidence="2 3">
    <name type="scientific">Rhizobium loti</name>
    <name type="common">Mesorhizobium loti</name>
    <dbReference type="NCBI Taxonomy" id="381"/>
    <lineage>
        <taxon>Bacteria</taxon>
        <taxon>Pseudomonadati</taxon>
        <taxon>Pseudomonadota</taxon>
        <taxon>Alphaproteobacteria</taxon>
        <taxon>Hyphomicrobiales</taxon>
        <taxon>Phyllobacteriaceae</taxon>
        <taxon>Mesorhizobium</taxon>
    </lineage>
</organism>
<reference evidence="3" key="1">
    <citation type="submission" date="2016-06" db="EMBL/GenBank/DDBJ databases">
        <title>NZP2037 Pacbio-Illumina hybrid assembly.</title>
        <authorList>
            <person name="Ramsay J.P."/>
        </authorList>
    </citation>
    <scope>NUCLEOTIDE SEQUENCE [LARGE SCALE GENOMIC DNA]</scope>
    <source>
        <strain evidence="3">R7ANS::ICEMlSym2042</strain>
    </source>
</reference>
<dbReference type="GeneID" id="66682110"/>
<name>A0A1A5JKN3_RHILI</name>
<dbReference type="RefSeq" id="WP_010911466.1">
    <property type="nucleotide sequence ID" value="NZ_LZTH01000001.1"/>
</dbReference>
<proteinExistence type="predicted"/>
<feature type="chain" id="PRO_5009827366" evidence="1">
    <location>
        <begin position="40"/>
        <end position="112"/>
    </location>
</feature>
<keyword evidence="1" id="KW-0732">Signal</keyword>
<dbReference type="OrthoDB" id="8093946at2"/>